<name>A0A8J4YV62_CHIOP</name>
<dbReference type="PANTHER" id="PTHR43142:SF1">
    <property type="entry name" value="CARBOXYLIC ESTER HYDROLASE"/>
    <property type="match status" value="1"/>
</dbReference>
<dbReference type="GO" id="GO:0052689">
    <property type="term" value="F:carboxylic ester hydrolase activity"/>
    <property type="evidence" value="ECO:0007669"/>
    <property type="project" value="UniProtKB-KW"/>
</dbReference>
<dbReference type="Pfam" id="PF00135">
    <property type="entry name" value="COesterase"/>
    <property type="match status" value="1"/>
</dbReference>
<evidence type="ECO:0000256" key="2">
    <source>
        <dbReference type="ARBA" id="ARBA00022487"/>
    </source>
</evidence>
<dbReference type="OrthoDB" id="19653at2759"/>
<dbReference type="AlphaFoldDB" id="A0A8J4YV62"/>
<feature type="signal peptide" evidence="6">
    <location>
        <begin position="1"/>
        <end position="24"/>
    </location>
</feature>
<keyword evidence="9" id="KW-1185">Reference proteome</keyword>
<organism evidence="8 9">
    <name type="scientific">Chionoecetes opilio</name>
    <name type="common">Atlantic snow crab</name>
    <name type="synonym">Cancer opilio</name>
    <dbReference type="NCBI Taxonomy" id="41210"/>
    <lineage>
        <taxon>Eukaryota</taxon>
        <taxon>Metazoa</taxon>
        <taxon>Ecdysozoa</taxon>
        <taxon>Arthropoda</taxon>
        <taxon>Crustacea</taxon>
        <taxon>Multicrustacea</taxon>
        <taxon>Malacostraca</taxon>
        <taxon>Eumalacostraca</taxon>
        <taxon>Eucarida</taxon>
        <taxon>Decapoda</taxon>
        <taxon>Pleocyemata</taxon>
        <taxon>Brachyura</taxon>
        <taxon>Eubrachyura</taxon>
        <taxon>Majoidea</taxon>
        <taxon>Majidae</taxon>
        <taxon>Chionoecetes</taxon>
    </lineage>
</organism>
<dbReference type="InterPro" id="IPR002018">
    <property type="entry name" value="CarbesteraseB"/>
</dbReference>
<feature type="domain" description="Carboxylesterase type B" evidence="7">
    <location>
        <begin position="28"/>
        <end position="172"/>
    </location>
</feature>
<dbReference type="InterPro" id="IPR019819">
    <property type="entry name" value="Carboxylesterase_B_CS"/>
</dbReference>
<dbReference type="EMBL" id="JACEEZ010002950">
    <property type="protein sequence ID" value="KAG0727829.1"/>
    <property type="molecule type" value="Genomic_DNA"/>
</dbReference>
<dbReference type="Gene3D" id="3.40.50.1820">
    <property type="entry name" value="alpha/beta hydrolase"/>
    <property type="match status" value="2"/>
</dbReference>
<keyword evidence="6" id="KW-0732">Signal</keyword>
<gene>
    <name evidence="8" type="primary">EST6_3</name>
    <name evidence="8" type="ORF">GWK47_033809</name>
</gene>
<evidence type="ECO:0000313" key="9">
    <source>
        <dbReference type="Proteomes" id="UP000770661"/>
    </source>
</evidence>
<sequence>MRPGAAAVVVAMVLVAMATTVVTAAEVPLVDTKDGRVSGIVEKSVQGREFDSFYGIPFARPPVGKLRFKDPESLPAWKGTREASVPAAQCLQFPFLAVGAGKVEASGEEDCLYLNVFTPKVKKERVLPVMVWIHGGAFFCGGAKEYLPHVLLDKDVVLVVVQYRLGVLGLFSRAILQSGTALCPWTTNNSPRKAALHVADVVGCSTDKGSKSLLKCLQEIDAPAFLQILADLREWNFLPLTFAPWVDGQYLPDHPAALVRDGRHAKVDIISGVTRDDGAIFHLDEAAGGSLLEDLQNNFSVTGPASLQSVDKSEDPVAVARMLYLHYMGTTHVTKAETDGLMRLLSHRHFAVCHDLTTAHHAHHLHPTKKTFRYELQHVAELSLWNLICLSCENNMVCHGDDLYYLFRGGPLLTPPIPNLKRPKDLQRPDDLALRDIITTLWTNFAATGNPTPDASLGFTWEPSTTDNLKYLSLKPSPSMQPDSRKEARKFHNSLPTQENIILHPHLVEGGSYEPEDATRPSKTEL</sequence>
<evidence type="ECO:0000256" key="5">
    <source>
        <dbReference type="SAM" id="MobiDB-lite"/>
    </source>
</evidence>
<proteinExistence type="inferred from homology"/>
<protein>
    <submittedName>
        <fullName evidence="8">Venom carboxylesterase-6</fullName>
    </submittedName>
</protein>
<keyword evidence="4" id="KW-0325">Glycoprotein</keyword>
<feature type="compositionally biased region" description="Basic and acidic residues" evidence="5">
    <location>
        <begin position="517"/>
        <end position="526"/>
    </location>
</feature>
<dbReference type="PROSITE" id="PS00941">
    <property type="entry name" value="CARBOXYLESTERASE_B_2"/>
    <property type="match status" value="1"/>
</dbReference>
<evidence type="ECO:0000313" key="8">
    <source>
        <dbReference type="EMBL" id="KAG0727829.1"/>
    </source>
</evidence>
<dbReference type="Proteomes" id="UP000770661">
    <property type="component" value="Unassembled WGS sequence"/>
</dbReference>
<dbReference type="PANTHER" id="PTHR43142">
    <property type="entry name" value="CARBOXYLIC ESTER HYDROLASE"/>
    <property type="match status" value="1"/>
</dbReference>
<evidence type="ECO:0000259" key="7">
    <source>
        <dbReference type="Pfam" id="PF00135"/>
    </source>
</evidence>
<evidence type="ECO:0000256" key="4">
    <source>
        <dbReference type="ARBA" id="ARBA00023180"/>
    </source>
</evidence>
<evidence type="ECO:0000256" key="1">
    <source>
        <dbReference type="ARBA" id="ARBA00005964"/>
    </source>
</evidence>
<comment type="similarity">
    <text evidence="1">Belongs to the type-B carboxylesterase/lipase family.</text>
</comment>
<feature type="chain" id="PRO_5035214895" evidence="6">
    <location>
        <begin position="25"/>
        <end position="526"/>
    </location>
</feature>
<feature type="region of interest" description="Disordered" evidence="5">
    <location>
        <begin position="475"/>
        <end position="526"/>
    </location>
</feature>
<evidence type="ECO:0000256" key="3">
    <source>
        <dbReference type="ARBA" id="ARBA00022801"/>
    </source>
</evidence>
<accession>A0A8J4YV62</accession>
<reference evidence="8" key="1">
    <citation type="submission" date="2020-07" db="EMBL/GenBank/DDBJ databases">
        <title>The High-quality genome of the commercially important snow crab, Chionoecetes opilio.</title>
        <authorList>
            <person name="Jeong J.-H."/>
            <person name="Ryu S."/>
        </authorList>
    </citation>
    <scope>NUCLEOTIDE SEQUENCE</scope>
    <source>
        <strain evidence="8">MADBK_172401_WGS</strain>
        <tissue evidence="8">Digestive gland</tissue>
    </source>
</reference>
<dbReference type="InterPro" id="IPR029058">
    <property type="entry name" value="AB_hydrolase_fold"/>
</dbReference>
<evidence type="ECO:0000256" key="6">
    <source>
        <dbReference type="SAM" id="SignalP"/>
    </source>
</evidence>
<dbReference type="SUPFAM" id="SSF53474">
    <property type="entry name" value="alpha/beta-Hydrolases"/>
    <property type="match status" value="1"/>
</dbReference>
<keyword evidence="2" id="KW-0719">Serine esterase</keyword>
<comment type="caution">
    <text evidence="8">The sequence shown here is derived from an EMBL/GenBank/DDBJ whole genome shotgun (WGS) entry which is preliminary data.</text>
</comment>
<keyword evidence="3" id="KW-0378">Hydrolase</keyword>